<comment type="caution">
    <text evidence="7">The sequence shown here is derived from an EMBL/GenBank/DDBJ whole genome shotgun (WGS) entry which is preliminary data.</text>
</comment>
<reference evidence="7 8" key="1">
    <citation type="journal article" date="2015" name="Nature">
        <title>rRNA introns, odd ribosomes, and small enigmatic genomes across a large radiation of phyla.</title>
        <authorList>
            <person name="Brown C.T."/>
            <person name="Hug L.A."/>
            <person name="Thomas B.C."/>
            <person name="Sharon I."/>
            <person name="Castelle C.J."/>
            <person name="Singh A."/>
            <person name="Wilkins M.J."/>
            <person name="Williams K.H."/>
            <person name="Banfield J.F."/>
        </authorList>
    </citation>
    <scope>NUCLEOTIDE SEQUENCE [LARGE SCALE GENOMIC DNA]</scope>
</reference>
<dbReference type="PANTHER" id="PTHR23359">
    <property type="entry name" value="NUCLEOTIDE KINASE"/>
    <property type="match status" value="1"/>
</dbReference>
<evidence type="ECO:0000256" key="1">
    <source>
        <dbReference type="ARBA" id="ARBA00022679"/>
    </source>
</evidence>
<comment type="similarity">
    <text evidence="5">Belongs to the adenylate kinase family.</text>
</comment>
<evidence type="ECO:0000313" key="8">
    <source>
        <dbReference type="Proteomes" id="UP000034201"/>
    </source>
</evidence>
<dbReference type="EC" id="2.7.4.3" evidence="6"/>
<evidence type="ECO:0000256" key="2">
    <source>
        <dbReference type="ARBA" id="ARBA00022727"/>
    </source>
</evidence>
<dbReference type="InterPro" id="IPR000850">
    <property type="entry name" value="Adenylat/UMP-CMP_kin"/>
</dbReference>
<dbReference type="Pfam" id="PF00406">
    <property type="entry name" value="ADK"/>
    <property type="match status" value="1"/>
</dbReference>
<dbReference type="Gene3D" id="3.40.50.300">
    <property type="entry name" value="P-loop containing nucleotide triphosphate hydrolases"/>
    <property type="match status" value="1"/>
</dbReference>
<dbReference type="AlphaFoldDB" id="A0A0G1WQS2"/>
<accession>A0A0G1WQS2</accession>
<comment type="catalytic activity">
    <reaction evidence="6">
        <text>AMP + ATP = 2 ADP</text>
        <dbReference type="Rhea" id="RHEA:12973"/>
        <dbReference type="ChEBI" id="CHEBI:30616"/>
        <dbReference type="ChEBI" id="CHEBI:456215"/>
        <dbReference type="ChEBI" id="CHEBI:456216"/>
        <dbReference type="EC" id="2.7.4.3"/>
    </reaction>
</comment>
<evidence type="ECO:0000256" key="5">
    <source>
        <dbReference type="RuleBase" id="RU003330"/>
    </source>
</evidence>
<keyword evidence="6" id="KW-0067">ATP-binding</keyword>
<proteinExistence type="inferred from homology"/>
<comment type="subcellular location">
    <subcellularLocation>
        <location evidence="6">Cytoplasm</location>
    </subcellularLocation>
</comment>
<sequence>MVSLSKKFTICIIGRSGSGKGVQAHMILRARAKQIHHMETGRFLRDIVYRHTNPTTAIARRLMGQGKLFPAWFSGYTWLREIIEGGRADKEFLFDGAPRQIFEARLLDEVLLWHGRPKSLCIYLDVKEKTAEQRLFSRGRTDDTASAIKSRMGYFRKDVLPVIAYYRRAGRLISVNGEEAPESVFQNISNHLRRRLGKQWGARQ</sequence>
<dbReference type="GO" id="GO:0005737">
    <property type="term" value="C:cytoplasm"/>
    <property type="evidence" value="ECO:0007669"/>
    <property type="project" value="UniProtKB-SubCell"/>
</dbReference>
<evidence type="ECO:0000256" key="6">
    <source>
        <dbReference type="RuleBase" id="RU003331"/>
    </source>
</evidence>
<comment type="subunit">
    <text evidence="6">Monomer.</text>
</comment>
<dbReference type="EMBL" id="LCQQ01000014">
    <property type="protein sequence ID" value="KKW21116.1"/>
    <property type="molecule type" value="Genomic_DNA"/>
</dbReference>
<gene>
    <name evidence="7" type="ORF">UY61_C0014G0010</name>
</gene>
<evidence type="ECO:0000256" key="4">
    <source>
        <dbReference type="ARBA" id="ARBA00022777"/>
    </source>
</evidence>
<keyword evidence="2" id="KW-0545">Nucleotide biosynthesis</keyword>
<dbReference type="CDD" id="cd01428">
    <property type="entry name" value="ADK"/>
    <property type="match status" value="1"/>
</dbReference>
<dbReference type="SUPFAM" id="SSF52540">
    <property type="entry name" value="P-loop containing nucleoside triphosphate hydrolases"/>
    <property type="match status" value="1"/>
</dbReference>
<dbReference type="GO" id="GO:0004017">
    <property type="term" value="F:AMP kinase activity"/>
    <property type="evidence" value="ECO:0007669"/>
    <property type="project" value="UniProtKB-EC"/>
</dbReference>
<keyword evidence="1 5" id="KW-0808">Transferase</keyword>
<name>A0A0G1WQS2_9BACT</name>
<keyword evidence="3 6" id="KW-0547">Nucleotide-binding</keyword>
<protein>
    <recommendedName>
        <fullName evidence="6">Adenylate kinase</fullName>
        <ecNumber evidence="6">2.7.4.3</ecNumber>
    </recommendedName>
</protein>
<dbReference type="Proteomes" id="UP000034201">
    <property type="component" value="Unassembled WGS sequence"/>
</dbReference>
<evidence type="ECO:0000313" key="7">
    <source>
        <dbReference type="EMBL" id="KKW21116.1"/>
    </source>
</evidence>
<organism evidence="7 8">
    <name type="scientific">Candidatus Adlerbacteria bacterium GW2011_GWC1_50_9</name>
    <dbReference type="NCBI Taxonomy" id="1618608"/>
    <lineage>
        <taxon>Bacteria</taxon>
        <taxon>Candidatus Adleribacteriota</taxon>
    </lineage>
</organism>
<evidence type="ECO:0000256" key="3">
    <source>
        <dbReference type="ARBA" id="ARBA00022741"/>
    </source>
</evidence>
<dbReference type="InterPro" id="IPR027417">
    <property type="entry name" value="P-loop_NTPase"/>
</dbReference>
<dbReference type="PRINTS" id="PR00094">
    <property type="entry name" value="ADENYLTKNASE"/>
</dbReference>
<dbReference type="GO" id="GO:0005524">
    <property type="term" value="F:ATP binding"/>
    <property type="evidence" value="ECO:0007669"/>
    <property type="project" value="UniProtKB-KW"/>
</dbReference>
<keyword evidence="4 5" id="KW-0418">Kinase</keyword>